<dbReference type="SUPFAM" id="SSF46785">
    <property type="entry name" value="Winged helix' DNA-binding domain"/>
    <property type="match status" value="1"/>
</dbReference>
<dbReference type="HOGENOM" id="CLU_033661_0_2_1"/>
<evidence type="ECO:0000313" key="8">
    <source>
        <dbReference type="EMBL" id="EGD97199.1"/>
    </source>
</evidence>
<accession>F2S0V0</accession>
<dbReference type="Pfam" id="PF05158">
    <property type="entry name" value="RNA_pol_Rpc34"/>
    <property type="match status" value="1"/>
</dbReference>
<keyword evidence="9" id="KW-1185">Reference proteome</keyword>
<keyword evidence="5 6" id="KW-0539">Nucleus</keyword>
<evidence type="ECO:0000256" key="1">
    <source>
        <dbReference type="ARBA" id="ARBA00004123"/>
    </source>
</evidence>
<comment type="subcellular location">
    <subcellularLocation>
        <location evidence="1 6">Nucleus</location>
    </subcellularLocation>
</comment>
<gene>
    <name evidence="8" type="ORF">TESG_04613</name>
</gene>
<proteinExistence type="inferred from homology"/>
<dbReference type="OrthoDB" id="613763at2759"/>
<dbReference type="InterPro" id="IPR016049">
    <property type="entry name" value="RNA_pol_Rpc34-like"/>
</dbReference>
<keyword evidence="4 6" id="KW-0804">Transcription</keyword>
<dbReference type="InterPro" id="IPR036390">
    <property type="entry name" value="WH_DNA-bd_sf"/>
</dbReference>
<evidence type="ECO:0000256" key="7">
    <source>
        <dbReference type="SAM" id="MobiDB-lite"/>
    </source>
</evidence>
<reference evidence="9" key="1">
    <citation type="journal article" date="2012" name="MBio">
        <title>Comparative genome analysis of Trichophyton rubrum and related dermatophytes reveals candidate genes involved in infection.</title>
        <authorList>
            <person name="Martinez D.A."/>
            <person name="Oliver B.G."/>
            <person name="Graeser Y."/>
            <person name="Goldberg J.M."/>
            <person name="Li W."/>
            <person name="Martinez-Rossi N.M."/>
            <person name="Monod M."/>
            <person name="Shelest E."/>
            <person name="Barton R.C."/>
            <person name="Birch E."/>
            <person name="Brakhage A.A."/>
            <person name="Chen Z."/>
            <person name="Gurr S.J."/>
            <person name="Heiman D."/>
            <person name="Heitman J."/>
            <person name="Kosti I."/>
            <person name="Rossi A."/>
            <person name="Saif S."/>
            <person name="Samalova M."/>
            <person name="Saunders C.W."/>
            <person name="Shea T."/>
            <person name="Summerbell R.C."/>
            <person name="Xu J."/>
            <person name="Young S."/>
            <person name="Zeng Q."/>
            <person name="Birren B.W."/>
            <person name="Cuomo C.A."/>
            <person name="White T.C."/>
        </authorList>
    </citation>
    <scope>NUCLEOTIDE SEQUENCE [LARGE SCALE GENOMIC DNA]</scope>
    <source>
        <strain evidence="9">CBS 112818</strain>
    </source>
</reference>
<dbReference type="PIRSF" id="PIRSF028763">
    <property type="entry name" value="RNA_pol_Rpc34"/>
    <property type="match status" value="1"/>
</dbReference>
<protein>
    <recommendedName>
        <fullName evidence="6">DNA-directed RNA polymerase III subunit RPC6</fullName>
        <shortName evidence="6">RNA polymerase III subunit C6</shortName>
    </recommendedName>
</protein>
<dbReference type="AlphaFoldDB" id="F2S0V0"/>
<feature type="region of interest" description="Disordered" evidence="7">
    <location>
        <begin position="202"/>
        <end position="240"/>
    </location>
</feature>
<evidence type="ECO:0000313" key="9">
    <source>
        <dbReference type="Proteomes" id="UP000009172"/>
    </source>
</evidence>
<dbReference type="GO" id="GO:0005666">
    <property type="term" value="C:RNA polymerase III complex"/>
    <property type="evidence" value="ECO:0007669"/>
    <property type="project" value="UniProtKB-UniRule"/>
</dbReference>
<evidence type="ECO:0000256" key="6">
    <source>
        <dbReference type="PIRNR" id="PIRNR028763"/>
    </source>
</evidence>
<name>F2S0V0_TRIT1</name>
<dbReference type="FunFam" id="1.10.10.10:FF:000116">
    <property type="entry name" value="DNA-directed RNA polymerase III subunit RPC6"/>
    <property type="match status" value="1"/>
</dbReference>
<organism evidence="8 9">
    <name type="scientific">Trichophyton tonsurans (strain CBS 112818)</name>
    <name type="common">Scalp ringworm fungus</name>
    <dbReference type="NCBI Taxonomy" id="647933"/>
    <lineage>
        <taxon>Eukaryota</taxon>
        <taxon>Fungi</taxon>
        <taxon>Dikarya</taxon>
        <taxon>Ascomycota</taxon>
        <taxon>Pezizomycotina</taxon>
        <taxon>Eurotiomycetes</taxon>
        <taxon>Eurotiomycetidae</taxon>
        <taxon>Onygenales</taxon>
        <taxon>Arthrodermataceae</taxon>
        <taxon>Trichophyton</taxon>
    </lineage>
</organism>
<dbReference type="GO" id="GO:0005654">
    <property type="term" value="C:nucleoplasm"/>
    <property type="evidence" value="ECO:0007669"/>
    <property type="project" value="UniProtKB-ARBA"/>
</dbReference>
<dbReference type="Gene3D" id="1.10.10.10">
    <property type="entry name" value="Winged helix-like DNA-binding domain superfamily/Winged helix DNA-binding domain"/>
    <property type="match status" value="1"/>
</dbReference>
<dbReference type="InterPro" id="IPR036388">
    <property type="entry name" value="WH-like_DNA-bd_sf"/>
</dbReference>
<evidence type="ECO:0000256" key="3">
    <source>
        <dbReference type="ARBA" id="ARBA00022478"/>
    </source>
</evidence>
<dbReference type="InterPro" id="IPR007832">
    <property type="entry name" value="RNA_pol_Rpc34"/>
</dbReference>
<comment type="function">
    <text evidence="6">DNA-dependent RNA polymerase catalyzes the transcription of DNA into RNA using the four ribonucleoside triphosphates as substrates. Specific peripheric component of RNA polymerase III which synthesizes small RNAs, such as 5S rRNA and tRNAs.</text>
</comment>
<evidence type="ECO:0000256" key="4">
    <source>
        <dbReference type="ARBA" id="ARBA00023163"/>
    </source>
</evidence>
<dbReference type="GO" id="GO:0005737">
    <property type="term" value="C:cytoplasm"/>
    <property type="evidence" value="ECO:0007669"/>
    <property type="project" value="UniProtKB-ARBA"/>
</dbReference>
<sequence>MASSAGPSRAKASSGDPQSLAMKLYDQCLSSFPADHLFYQQDLLGLGVIPNDDLALLLRCTQILVDQSLLRLLQAKDDRLAWKIIAQSDAEKLQNLNGEERLVYNVIHSTGRNGIWTKIIKTRTNLHQTIMNRCLKSLEAKNYVKSVRNVKYPSRKIYMLSGLQPSEEITGGAWFTDGVLDADFIRGLSGWIEHWVSARSWNSPGAEDQPNRDRSESCRPTIRKHSHPTTADITKAINGSGLTPVTMDEGSISQLLQMLCYDGRLVSLRDGAAYRSVKKPNEISLQRDLGLQGPDGGANEGSALGSNGMTEAPCGQCPVFSLCRPGGPVNAENCEYFDEWLKSSALSF</sequence>
<dbReference type="EMBL" id="GG698500">
    <property type="protein sequence ID" value="EGD97199.1"/>
    <property type="molecule type" value="Genomic_DNA"/>
</dbReference>
<evidence type="ECO:0000256" key="5">
    <source>
        <dbReference type="ARBA" id="ARBA00023242"/>
    </source>
</evidence>
<dbReference type="GO" id="GO:0006383">
    <property type="term" value="P:transcription by RNA polymerase III"/>
    <property type="evidence" value="ECO:0007669"/>
    <property type="project" value="UniProtKB-UniRule"/>
</dbReference>
<comment type="similarity">
    <text evidence="2 6">Belongs to the eukaryotic RPC34/RPC39 RNA polymerase subunit family.</text>
</comment>
<evidence type="ECO:0000256" key="2">
    <source>
        <dbReference type="ARBA" id="ARBA00011038"/>
    </source>
</evidence>
<dbReference type="Proteomes" id="UP000009172">
    <property type="component" value="Unassembled WGS sequence"/>
</dbReference>
<keyword evidence="3 6" id="KW-0240">DNA-directed RNA polymerase</keyword>
<dbReference type="PANTHER" id="PTHR12780">
    <property type="entry name" value="RNA POLYMERASE III DNA DIRECTED , 39KD SUBUNIT-RELATED"/>
    <property type="match status" value="1"/>
</dbReference>